<dbReference type="EMBL" id="FTNM01000001">
    <property type="protein sequence ID" value="SIQ49627.1"/>
    <property type="molecule type" value="Genomic_DNA"/>
</dbReference>
<name>A0A1N6T8R7_9BACT</name>
<gene>
    <name evidence="1" type="ORF">SAMN05421545_0170</name>
</gene>
<protein>
    <submittedName>
        <fullName evidence="1">Uncharacterized protein</fullName>
    </submittedName>
</protein>
<reference evidence="2" key="1">
    <citation type="submission" date="2017-01" db="EMBL/GenBank/DDBJ databases">
        <authorList>
            <person name="Varghese N."/>
            <person name="Submissions S."/>
        </authorList>
    </citation>
    <scope>NUCLEOTIDE SEQUENCE [LARGE SCALE GENOMIC DNA]</scope>
    <source>
        <strain evidence="2">DM9</strain>
    </source>
</reference>
<proteinExistence type="predicted"/>
<dbReference type="AlphaFoldDB" id="A0A1N6T8R7"/>
<dbReference type="Proteomes" id="UP000185924">
    <property type="component" value="Unassembled WGS sequence"/>
</dbReference>
<dbReference type="STRING" id="1077936.SAMN05421545_0170"/>
<dbReference type="RefSeq" id="WP_076420441.1">
    <property type="nucleotide sequence ID" value="NZ_FTNM01000001.1"/>
</dbReference>
<dbReference type="OrthoDB" id="982794at2"/>
<keyword evidence="2" id="KW-1185">Reference proteome</keyword>
<evidence type="ECO:0000313" key="1">
    <source>
        <dbReference type="EMBL" id="SIQ49627.1"/>
    </source>
</evidence>
<evidence type="ECO:0000313" key="2">
    <source>
        <dbReference type="Proteomes" id="UP000185924"/>
    </source>
</evidence>
<sequence length="102" mass="12047">MTYSPALLASAARQLQRVFESEHRLPTQENDLIQEVSRMVLYLLRHNLNQLLHILYRIDVEERKVKQAMLAASEDEVAENIARLIVERELLKAQIRFRYSQN</sequence>
<accession>A0A1N6T8R7</accession>
<organism evidence="1 2">
    <name type="scientific">Pontibacter lucknowensis</name>
    <dbReference type="NCBI Taxonomy" id="1077936"/>
    <lineage>
        <taxon>Bacteria</taxon>
        <taxon>Pseudomonadati</taxon>
        <taxon>Bacteroidota</taxon>
        <taxon>Cytophagia</taxon>
        <taxon>Cytophagales</taxon>
        <taxon>Hymenobacteraceae</taxon>
        <taxon>Pontibacter</taxon>
    </lineage>
</organism>